<evidence type="ECO:0000256" key="4">
    <source>
        <dbReference type="ARBA" id="ARBA00022475"/>
    </source>
</evidence>
<feature type="transmembrane region" description="Helical" evidence="8">
    <location>
        <begin position="300"/>
        <end position="317"/>
    </location>
</feature>
<dbReference type="PANTHER" id="PTHR30472:SF25">
    <property type="entry name" value="ABC TRANSPORTER PERMEASE PROTEIN MJ0876-RELATED"/>
    <property type="match status" value="1"/>
</dbReference>
<comment type="subcellular location">
    <subcellularLocation>
        <location evidence="1">Cell membrane</location>
        <topology evidence="1">Multi-pass membrane protein</topology>
    </subcellularLocation>
</comment>
<evidence type="ECO:0000256" key="1">
    <source>
        <dbReference type="ARBA" id="ARBA00004651"/>
    </source>
</evidence>
<keyword evidence="6 8" id="KW-1133">Transmembrane helix</keyword>
<evidence type="ECO:0000313" key="10">
    <source>
        <dbReference type="Proteomes" id="UP000005096"/>
    </source>
</evidence>
<evidence type="ECO:0000256" key="6">
    <source>
        <dbReference type="ARBA" id="ARBA00022989"/>
    </source>
</evidence>
<dbReference type="PaxDb" id="584708-Apau_1847"/>
<dbReference type="Proteomes" id="UP000005096">
    <property type="component" value="Chromosome"/>
</dbReference>
<dbReference type="CDD" id="cd06550">
    <property type="entry name" value="TM_ABC_iron-siderophores_like"/>
    <property type="match status" value="1"/>
</dbReference>
<sequence>MLRGRVLAASAALGCLTGGALLCGLLVGEWPLTAGEVLRLLREGPGGASGDPAASVLWSIRLPRTAAAFASGAVLAGAGVLFQAALRNPLAEPYTLGVASGGAFGAACAILLGLSATAPAAFAGSLGALGLVWLLGRRGDATRMVLAGVVVGSLLGAALTLLKALAGEKVAAIVLWLLGSFSGATWSQAALAAAGAGVCALVGLASWRELDILASGTQARALGVDEGRVRLRLLVGGSLGTSLVVSQFGVVGFVGLVGPHLLRFCVGPGHRALLPLSLLGGGALLVLADAGARCLEELPVGVLTALLGGPLFCLILWRRP</sequence>
<feature type="transmembrane region" description="Helical" evidence="8">
    <location>
        <begin position="186"/>
        <end position="210"/>
    </location>
</feature>
<evidence type="ECO:0000256" key="2">
    <source>
        <dbReference type="ARBA" id="ARBA00007935"/>
    </source>
</evidence>
<dbReference type="eggNOG" id="COG0609">
    <property type="taxonomic scope" value="Bacteria"/>
</dbReference>
<feature type="transmembrane region" description="Helical" evidence="8">
    <location>
        <begin position="118"/>
        <end position="136"/>
    </location>
</feature>
<feature type="transmembrane region" description="Helical" evidence="8">
    <location>
        <begin position="93"/>
        <end position="112"/>
    </location>
</feature>
<dbReference type="Gene3D" id="1.10.3470.10">
    <property type="entry name" value="ABC transporter involved in vitamin B12 uptake, BtuC"/>
    <property type="match status" value="1"/>
</dbReference>
<feature type="transmembrane region" description="Helical" evidence="8">
    <location>
        <begin position="66"/>
        <end position="86"/>
    </location>
</feature>
<dbReference type="GO" id="GO:0022857">
    <property type="term" value="F:transmembrane transporter activity"/>
    <property type="evidence" value="ECO:0007669"/>
    <property type="project" value="InterPro"/>
</dbReference>
<evidence type="ECO:0000256" key="8">
    <source>
        <dbReference type="SAM" id="Phobius"/>
    </source>
</evidence>
<reference evidence="9 10" key="1">
    <citation type="journal article" date="2010" name="Stand. Genomic Sci.">
        <title>Non-contiguous finished genome sequence of Aminomonas paucivorans type strain (GLU-3).</title>
        <authorList>
            <person name="Pitluck S."/>
            <person name="Yasawong M."/>
            <person name="Held B."/>
            <person name="Lapidus A."/>
            <person name="Nolan M."/>
            <person name="Copeland A."/>
            <person name="Lucas S."/>
            <person name="Del Rio T.G."/>
            <person name="Tice H."/>
            <person name="Cheng J.F."/>
            <person name="Chertkov O."/>
            <person name="Goodwin L."/>
            <person name="Tapia R."/>
            <person name="Han C."/>
            <person name="Liolios K."/>
            <person name="Ivanova N."/>
            <person name="Mavromatis K."/>
            <person name="Ovchinnikova G."/>
            <person name="Pati A."/>
            <person name="Chen A."/>
            <person name="Palaniappan K."/>
            <person name="Land M."/>
            <person name="Hauser L."/>
            <person name="Chang Y.J."/>
            <person name="Jeffries C.D."/>
            <person name="Pukall R."/>
            <person name="Spring S."/>
            <person name="Rohde M."/>
            <person name="Sikorski J."/>
            <person name="Goker M."/>
            <person name="Woyke T."/>
            <person name="Bristow J."/>
            <person name="Eisen J.A."/>
            <person name="Markowitz V."/>
            <person name="Hugenholtz P."/>
            <person name="Kyrpides N.C."/>
            <person name="Klenk H.P."/>
        </authorList>
    </citation>
    <scope>NUCLEOTIDE SEQUENCE [LARGE SCALE GENOMIC DNA]</scope>
    <source>
        <strain evidence="9 10">DSM 12260</strain>
    </source>
</reference>
<keyword evidence="10" id="KW-1185">Reference proteome</keyword>
<comment type="similarity">
    <text evidence="2">Belongs to the binding-protein-dependent transport system permease family. FecCD subfamily.</text>
</comment>
<keyword evidence="3" id="KW-0813">Transport</keyword>
<dbReference type="STRING" id="584708.Apau_1847"/>
<keyword evidence="7 8" id="KW-0472">Membrane</keyword>
<dbReference type="InterPro" id="IPR037294">
    <property type="entry name" value="ABC_BtuC-like"/>
</dbReference>
<dbReference type="Pfam" id="PF01032">
    <property type="entry name" value="FecCD"/>
    <property type="match status" value="1"/>
</dbReference>
<evidence type="ECO:0000256" key="5">
    <source>
        <dbReference type="ARBA" id="ARBA00022692"/>
    </source>
</evidence>
<evidence type="ECO:0000256" key="3">
    <source>
        <dbReference type="ARBA" id="ARBA00022448"/>
    </source>
</evidence>
<feature type="transmembrane region" description="Helical" evidence="8">
    <location>
        <begin position="231"/>
        <end position="257"/>
    </location>
</feature>
<dbReference type="SUPFAM" id="SSF81345">
    <property type="entry name" value="ABC transporter involved in vitamin B12 uptake, BtuC"/>
    <property type="match status" value="1"/>
</dbReference>
<accession>E3CW07</accession>
<proteinExistence type="inferred from homology"/>
<keyword evidence="4" id="KW-1003">Cell membrane</keyword>
<evidence type="ECO:0000313" key="9">
    <source>
        <dbReference type="EMBL" id="EFQ24262.1"/>
    </source>
</evidence>
<dbReference type="RefSeq" id="WP_006301494.1">
    <property type="nucleotide sequence ID" value="NZ_CM001022.1"/>
</dbReference>
<name>E3CW07_9BACT</name>
<organism evidence="9 10">
    <name type="scientific">Aminomonas paucivorans DSM 12260</name>
    <dbReference type="NCBI Taxonomy" id="584708"/>
    <lineage>
        <taxon>Bacteria</taxon>
        <taxon>Thermotogati</taxon>
        <taxon>Synergistota</taxon>
        <taxon>Synergistia</taxon>
        <taxon>Synergistales</taxon>
        <taxon>Synergistaceae</taxon>
        <taxon>Aminomonas</taxon>
    </lineage>
</organism>
<protein>
    <submittedName>
        <fullName evidence="9">Transport system permease protein</fullName>
    </submittedName>
</protein>
<gene>
    <name evidence="9" type="ORF">Apau_1847</name>
</gene>
<dbReference type="EMBL" id="CM001022">
    <property type="protein sequence ID" value="EFQ24262.1"/>
    <property type="molecule type" value="Genomic_DNA"/>
</dbReference>
<evidence type="ECO:0000256" key="7">
    <source>
        <dbReference type="ARBA" id="ARBA00023136"/>
    </source>
</evidence>
<feature type="transmembrane region" description="Helical" evidence="8">
    <location>
        <begin position="145"/>
        <end position="166"/>
    </location>
</feature>
<dbReference type="AlphaFoldDB" id="E3CW07"/>
<dbReference type="GO" id="GO:0005886">
    <property type="term" value="C:plasma membrane"/>
    <property type="evidence" value="ECO:0007669"/>
    <property type="project" value="UniProtKB-SubCell"/>
</dbReference>
<dbReference type="InterPro" id="IPR000522">
    <property type="entry name" value="ABC_transptr_permease_BtuC"/>
</dbReference>
<keyword evidence="5 8" id="KW-0812">Transmembrane</keyword>
<dbReference type="PANTHER" id="PTHR30472">
    <property type="entry name" value="FERRIC ENTEROBACTIN TRANSPORT SYSTEM PERMEASE PROTEIN"/>
    <property type="match status" value="1"/>
</dbReference>
<dbReference type="HOGENOM" id="CLU_013016_0_3_0"/>